<dbReference type="SMART" id="SM00066">
    <property type="entry name" value="GAL4"/>
    <property type="match status" value="1"/>
</dbReference>
<gene>
    <name evidence="8" type="ORF">BD324DRAFT_518837</name>
</gene>
<evidence type="ECO:0000256" key="3">
    <source>
        <dbReference type="ARBA" id="ARBA00023125"/>
    </source>
</evidence>
<evidence type="ECO:0000313" key="9">
    <source>
        <dbReference type="Proteomes" id="UP000193218"/>
    </source>
</evidence>
<evidence type="ECO:0000256" key="1">
    <source>
        <dbReference type="ARBA" id="ARBA00004123"/>
    </source>
</evidence>
<dbReference type="OrthoDB" id="39175at2759"/>
<dbReference type="GeneID" id="33554789"/>
<feature type="compositionally biased region" description="Polar residues" evidence="6">
    <location>
        <begin position="98"/>
        <end position="108"/>
    </location>
</feature>
<protein>
    <recommendedName>
        <fullName evidence="7">Zn(2)-C6 fungal-type domain-containing protein</fullName>
    </recommendedName>
</protein>
<keyword evidence="3" id="KW-0238">DNA-binding</keyword>
<sequence length="407" mass="45137">MSSIAESSETPVKLKRITACLHCRRQKLKCDVGKSKPCTRCKDEDVECVVRPRANAAILTDDLRWQQSVETRLQSVQKELEQLRHLSSRQSHHALPTPGTQTDGSNPIGTARSEPMQAIPPLPPHLLGLRNILAESLAALEFASHEASAEEAALLWEDFYSSLAIFHGFIAGPMITAPSPLLLTAIAAASSARSSESSTLSRHPIWVGLFERALASFLAGTRTRSWDDPVALCIARTWFWTADCSTTGLIYGAYLSTLSPSSADLRSRRVWDFILITAASHSVLHLDTIIIPERPPSLVPMREYPHVLFGALTELFDIIGELPRVMSGADGIIMSLLRPRETRHWSYAQHSILKTSITDVQRWGTKWITAIRGTSDDRLPGGRSRQFLLDLVAVYYQAAMLILYGYL</sequence>
<dbReference type="Gene3D" id="4.10.240.10">
    <property type="entry name" value="Zn(2)-C6 fungal-type DNA-binding domain"/>
    <property type="match status" value="1"/>
</dbReference>
<evidence type="ECO:0000256" key="6">
    <source>
        <dbReference type="SAM" id="MobiDB-lite"/>
    </source>
</evidence>
<dbReference type="PROSITE" id="PS00463">
    <property type="entry name" value="ZN2_CY6_FUNGAL_1"/>
    <property type="match status" value="1"/>
</dbReference>
<name>A0A1Y1UDC9_9TREE</name>
<proteinExistence type="predicted"/>
<dbReference type="SUPFAM" id="SSF57701">
    <property type="entry name" value="Zn2/Cys6 DNA-binding domain"/>
    <property type="match status" value="1"/>
</dbReference>
<evidence type="ECO:0000259" key="7">
    <source>
        <dbReference type="PROSITE" id="PS50048"/>
    </source>
</evidence>
<comment type="subcellular location">
    <subcellularLocation>
        <location evidence="1">Nucleus</location>
    </subcellularLocation>
</comment>
<dbReference type="GO" id="GO:0000981">
    <property type="term" value="F:DNA-binding transcription factor activity, RNA polymerase II-specific"/>
    <property type="evidence" value="ECO:0007669"/>
    <property type="project" value="InterPro"/>
</dbReference>
<evidence type="ECO:0000313" key="8">
    <source>
        <dbReference type="EMBL" id="ORX36022.1"/>
    </source>
</evidence>
<dbReference type="PANTHER" id="PTHR31845">
    <property type="entry name" value="FINGER DOMAIN PROTEIN, PUTATIVE-RELATED"/>
    <property type="match status" value="1"/>
</dbReference>
<dbReference type="GO" id="GO:0000976">
    <property type="term" value="F:transcription cis-regulatory region binding"/>
    <property type="evidence" value="ECO:0007669"/>
    <property type="project" value="TreeGrafter"/>
</dbReference>
<dbReference type="InParanoid" id="A0A1Y1UDC9"/>
<keyword evidence="4" id="KW-0804">Transcription</keyword>
<dbReference type="GO" id="GO:0008270">
    <property type="term" value="F:zinc ion binding"/>
    <property type="evidence" value="ECO:0007669"/>
    <property type="project" value="InterPro"/>
</dbReference>
<dbReference type="InterPro" id="IPR001138">
    <property type="entry name" value="Zn2Cys6_DnaBD"/>
</dbReference>
<reference evidence="8 9" key="1">
    <citation type="submission" date="2017-03" db="EMBL/GenBank/DDBJ databases">
        <title>Widespread Adenine N6-methylation of Active Genes in Fungi.</title>
        <authorList>
            <consortium name="DOE Joint Genome Institute"/>
            <person name="Mondo S.J."/>
            <person name="Dannebaum R.O."/>
            <person name="Kuo R.C."/>
            <person name="Louie K.B."/>
            <person name="Bewick A.J."/>
            <person name="Labutti K."/>
            <person name="Haridas S."/>
            <person name="Kuo A."/>
            <person name="Salamov A."/>
            <person name="Ahrendt S.R."/>
            <person name="Lau R."/>
            <person name="Bowen B.P."/>
            <person name="Lipzen A."/>
            <person name="Sullivan W."/>
            <person name="Andreopoulos W.B."/>
            <person name="Clum A."/>
            <person name="Lindquist E."/>
            <person name="Daum C."/>
            <person name="Northen T.R."/>
            <person name="Ramamoorthy G."/>
            <person name="Schmitz R.J."/>
            <person name="Gryganskyi A."/>
            <person name="Culley D."/>
            <person name="Magnuson J."/>
            <person name="James T.Y."/>
            <person name="O'Malley M.A."/>
            <person name="Stajich J.E."/>
            <person name="Spatafora J.W."/>
            <person name="Visel A."/>
            <person name="Grigoriev I.V."/>
        </authorList>
    </citation>
    <scope>NUCLEOTIDE SEQUENCE [LARGE SCALE GENOMIC DNA]</scope>
    <source>
        <strain evidence="8 9">NRRL Y-17943</strain>
    </source>
</reference>
<dbReference type="GO" id="GO:0005634">
    <property type="term" value="C:nucleus"/>
    <property type="evidence" value="ECO:0007669"/>
    <property type="project" value="UniProtKB-SubCell"/>
</dbReference>
<dbReference type="Pfam" id="PF00172">
    <property type="entry name" value="Zn_clus"/>
    <property type="match status" value="1"/>
</dbReference>
<keyword evidence="2" id="KW-0805">Transcription regulation</keyword>
<dbReference type="InterPro" id="IPR036864">
    <property type="entry name" value="Zn2-C6_fun-type_DNA-bd_sf"/>
</dbReference>
<dbReference type="Proteomes" id="UP000193218">
    <property type="component" value="Unassembled WGS sequence"/>
</dbReference>
<dbReference type="InterPro" id="IPR051089">
    <property type="entry name" value="prtT"/>
</dbReference>
<dbReference type="CDD" id="cd00067">
    <property type="entry name" value="GAL4"/>
    <property type="match status" value="1"/>
</dbReference>
<feature type="region of interest" description="Disordered" evidence="6">
    <location>
        <begin position="88"/>
        <end position="120"/>
    </location>
</feature>
<accession>A0A1Y1UDC9</accession>
<feature type="domain" description="Zn(2)-C6 fungal-type" evidence="7">
    <location>
        <begin position="19"/>
        <end position="50"/>
    </location>
</feature>
<evidence type="ECO:0000256" key="5">
    <source>
        <dbReference type="ARBA" id="ARBA00023242"/>
    </source>
</evidence>
<organism evidence="8 9">
    <name type="scientific">Kockovaella imperatae</name>
    <dbReference type="NCBI Taxonomy" id="4999"/>
    <lineage>
        <taxon>Eukaryota</taxon>
        <taxon>Fungi</taxon>
        <taxon>Dikarya</taxon>
        <taxon>Basidiomycota</taxon>
        <taxon>Agaricomycotina</taxon>
        <taxon>Tremellomycetes</taxon>
        <taxon>Tremellales</taxon>
        <taxon>Cuniculitremaceae</taxon>
        <taxon>Kockovaella</taxon>
    </lineage>
</organism>
<dbReference type="PANTHER" id="PTHR31845:SF17">
    <property type="entry name" value="ZN(II)2CYS6 TRANSCRIPTION FACTOR (EUROFUNG)"/>
    <property type="match status" value="1"/>
</dbReference>
<dbReference type="AlphaFoldDB" id="A0A1Y1UDC9"/>
<dbReference type="PROSITE" id="PS50048">
    <property type="entry name" value="ZN2_CY6_FUNGAL_2"/>
    <property type="match status" value="1"/>
</dbReference>
<evidence type="ECO:0000256" key="2">
    <source>
        <dbReference type="ARBA" id="ARBA00023015"/>
    </source>
</evidence>
<evidence type="ECO:0000256" key="4">
    <source>
        <dbReference type="ARBA" id="ARBA00023163"/>
    </source>
</evidence>
<comment type="caution">
    <text evidence="8">The sequence shown here is derived from an EMBL/GenBank/DDBJ whole genome shotgun (WGS) entry which is preliminary data.</text>
</comment>
<keyword evidence="9" id="KW-1185">Reference proteome</keyword>
<dbReference type="RefSeq" id="XP_021870151.1">
    <property type="nucleotide sequence ID" value="XM_022012981.1"/>
</dbReference>
<keyword evidence="5" id="KW-0539">Nucleus</keyword>
<dbReference type="EMBL" id="NBSH01000009">
    <property type="protein sequence ID" value="ORX36022.1"/>
    <property type="molecule type" value="Genomic_DNA"/>
</dbReference>